<dbReference type="HOGENOM" id="CLU_2957104_0_0_9"/>
<dbReference type="AlphaFoldDB" id="E6MFU5"/>
<dbReference type="EMBL" id="AEQN01000014">
    <property type="protein sequence ID" value="EFV02090.1"/>
    <property type="molecule type" value="Genomic_DNA"/>
</dbReference>
<sequence>MSMAIAVLLFVLGIRFKIEWSDCYRPDLKPEKPCVIINSRNYGLSGLMQSYEIIRINGG</sequence>
<comment type="caution">
    <text evidence="1">The sequence shown here is derived from an EMBL/GenBank/DDBJ whole genome shotgun (WGS) entry which is preliminary data.</text>
</comment>
<organism evidence="1 2">
    <name type="scientific">Pseudoramibacter alactolyticus ATCC 23263</name>
    <dbReference type="NCBI Taxonomy" id="887929"/>
    <lineage>
        <taxon>Bacteria</taxon>
        <taxon>Bacillati</taxon>
        <taxon>Bacillota</taxon>
        <taxon>Clostridia</taxon>
        <taxon>Eubacteriales</taxon>
        <taxon>Eubacteriaceae</taxon>
        <taxon>Pseudoramibacter</taxon>
    </lineage>
</organism>
<protein>
    <submittedName>
        <fullName evidence="1">Uncharacterized protein</fullName>
    </submittedName>
</protein>
<dbReference type="Proteomes" id="UP000004754">
    <property type="component" value="Unassembled WGS sequence"/>
</dbReference>
<evidence type="ECO:0000313" key="1">
    <source>
        <dbReference type="EMBL" id="EFV02090.1"/>
    </source>
</evidence>
<name>E6MFU5_9FIRM</name>
<accession>E6MFU5</accession>
<dbReference type="STRING" id="887929.HMP0721_0856"/>
<reference evidence="1 2" key="1">
    <citation type="submission" date="2010-12" db="EMBL/GenBank/DDBJ databases">
        <authorList>
            <person name="Muzny D."/>
            <person name="Qin X."/>
            <person name="Deng J."/>
            <person name="Jiang H."/>
            <person name="Liu Y."/>
            <person name="Qu J."/>
            <person name="Song X.-Z."/>
            <person name="Zhang L."/>
            <person name="Thornton R."/>
            <person name="Coyle M."/>
            <person name="Francisco L."/>
            <person name="Jackson L."/>
            <person name="Javaid M."/>
            <person name="Korchina V."/>
            <person name="Kovar C."/>
            <person name="Mata R."/>
            <person name="Mathew T."/>
            <person name="Ngo R."/>
            <person name="Nguyen L."/>
            <person name="Nguyen N."/>
            <person name="Okwuonu G."/>
            <person name="Ongeri F."/>
            <person name="Pham C."/>
            <person name="Simmons D."/>
            <person name="Wilczek-Boney K."/>
            <person name="Hale W."/>
            <person name="Jakkamsetti A."/>
            <person name="Pham P."/>
            <person name="Ruth R."/>
            <person name="San Lucas F."/>
            <person name="Warren J."/>
            <person name="Zhang J."/>
            <person name="Zhao Z."/>
            <person name="Zhou C."/>
            <person name="Zhu D."/>
            <person name="Lee S."/>
            <person name="Bess C."/>
            <person name="Blankenburg K."/>
            <person name="Forbes L."/>
            <person name="Fu Q."/>
            <person name="Gubbala S."/>
            <person name="Hirani K."/>
            <person name="Jayaseelan J.C."/>
            <person name="Lara F."/>
            <person name="Munidasa M."/>
            <person name="Palculict T."/>
            <person name="Patil S."/>
            <person name="Pu L.-L."/>
            <person name="Saada N."/>
            <person name="Tang L."/>
            <person name="Weissenberger G."/>
            <person name="Zhu Y."/>
            <person name="Hemphill L."/>
            <person name="Shang Y."/>
            <person name="Youmans B."/>
            <person name="Ayvaz T."/>
            <person name="Ross M."/>
            <person name="Santibanez J."/>
            <person name="Aqrawi P."/>
            <person name="Gross S."/>
            <person name="Joshi V."/>
            <person name="Fowler G."/>
            <person name="Nazareth L."/>
            <person name="Reid J."/>
            <person name="Worley K."/>
            <person name="Petrosino J."/>
            <person name="Highlander S."/>
            <person name="Gibbs R."/>
        </authorList>
    </citation>
    <scope>NUCLEOTIDE SEQUENCE [LARGE SCALE GENOMIC DNA]</scope>
    <source>
        <strain evidence="1 2">ATCC 23263</strain>
    </source>
</reference>
<proteinExistence type="predicted"/>
<gene>
    <name evidence="1" type="ORF">HMP0721_0856</name>
</gene>
<evidence type="ECO:0000313" key="2">
    <source>
        <dbReference type="Proteomes" id="UP000004754"/>
    </source>
</evidence>
<keyword evidence="2" id="KW-1185">Reference proteome</keyword>